<dbReference type="PANTHER" id="PTHR12802:SF41">
    <property type="entry name" value="BRAHMA ASSOCIATED PROTEIN 155 KDA"/>
    <property type="match status" value="1"/>
</dbReference>
<feature type="region of interest" description="Disordered" evidence="10">
    <location>
        <begin position="605"/>
        <end position="783"/>
    </location>
</feature>
<dbReference type="InterPro" id="IPR009057">
    <property type="entry name" value="Homeodomain-like_sf"/>
</dbReference>
<keyword evidence="6" id="KW-0238">DNA-binding</keyword>
<feature type="compositionally biased region" description="Low complexity" evidence="10">
    <location>
        <begin position="37"/>
        <end position="46"/>
    </location>
</feature>
<dbReference type="SMART" id="SM00291">
    <property type="entry name" value="ZnF_ZZ"/>
    <property type="match status" value="1"/>
</dbReference>
<dbReference type="Pfam" id="PF04433">
    <property type="entry name" value="SWIRM"/>
    <property type="match status" value="1"/>
</dbReference>
<dbReference type="InterPro" id="IPR041984">
    <property type="entry name" value="Rsc8/Ssr1/Ssr2_ZZ"/>
</dbReference>
<dbReference type="CDD" id="cd00167">
    <property type="entry name" value="SANT"/>
    <property type="match status" value="1"/>
</dbReference>
<evidence type="ECO:0000259" key="13">
    <source>
        <dbReference type="PROSITE" id="PS50934"/>
    </source>
</evidence>
<feature type="compositionally biased region" description="Low complexity" evidence="10">
    <location>
        <begin position="7"/>
        <end position="23"/>
    </location>
</feature>
<dbReference type="SUPFAM" id="SSF57850">
    <property type="entry name" value="RING/U-box"/>
    <property type="match status" value="1"/>
</dbReference>
<dbReference type="AlphaFoldDB" id="A0AAP0CGR0"/>
<dbReference type="Gene3D" id="1.10.10.10">
    <property type="entry name" value="Winged helix-like DNA-binding domain superfamily/Winged helix DNA-binding domain"/>
    <property type="match status" value="1"/>
</dbReference>
<dbReference type="InterPro" id="IPR017884">
    <property type="entry name" value="SANT_dom"/>
</dbReference>
<keyword evidence="1" id="KW-0217">Developmental protein</keyword>
<feature type="region of interest" description="Disordered" evidence="10">
    <location>
        <begin position="930"/>
        <end position="991"/>
    </location>
</feature>
<feature type="region of interest" description="Disordered" evidence="10">
    <location>
        <begin position="412"/>
        <end position="493"/>
    </location>
</feature>
<evidence type="ECO:0000256" key="7">
    <source>
        <dbReference type="ARBA" id="ARBA00023163"/>
    </source>
</evidence>
<dbReference type="InterPro" id="IPR043145">
    <property type="entry name" value="Znf_ZZ_sf"/>
</dbReference>
<dbReference type="Pfam" id="PF16495">
    <property type="entry name" value="SWIRM-assoc_1"/>
    <property type="match status" value="1"/>
</dbReference>
<comment type="caution">
    <text evidence="15">The sequence shown here is derived from an EMBL/GenBank/DDBJ whole genome shotgun (WGS) entry which is preliminary data.</text>
</comment>
<evidence type="ECO:0000313" key="15">
    <source>
        <dbReference type="EMBL" id="KAK9053362.1"/>
    </source>
</evidence>
<dbReference type="PROSITE" id="PS50135">
    <property type="entry name" value="ZF_ZZ_2"/>
    <property type="match status" value="1"/>
</dbReference>
<evidence type="ECO:0000256" key="3">
    <source>
        <dbReference type="ARBA" id="ARBA00022771"/>
    </source>
</evidence>
<dbReference type="PROSITE" id="PS51293">
    <property type="entry name" value="SANT"/>
    <property type="match status" value="1"/>
</dbReference>
<feature type="compositionally biased region" description="Basic and acidic residues" evidence="10">
    <location>
        <begin position="691"/>
        <end position="773"/>
    </location>
</feature>
<dbReference type="GO" id="GO:0003677">
    <property type="term" value="F:DNA binding"/>
    <property type="evidence" value="ECO:0007669"/>
    <property type="project" value="UniProtKB-KW"/>
</dbReference>
<dbReference type="InterPro" id="IPR032451">
    <property type="entry name" value="SMARCC_C"/>
</dbReference>
<dbReference type="GO" id="GO:0008270">
    <property type="term" value="F:zinc ion binding"/>
    <property type="evidence" value="ECO:0007669"/>
    <property type="project" value="UniProtKB-KW"/>
</dbReference>
<sequence length="991" mass="110083">MEEKHNSPATTTESAPPSSSEPQSSRRRGGGMKRKASNLSNSNTSTPPHLSSSKRQSREKPSPVLFPPIHNGPLTRARLQPNYAESSTFWDAVDVNDEVEVPVLATPVAAKVEEDNARREAWEALEAKIEAEYERIKSRDANVHVVPISSGWFSWTKVHPLEEKALPSFFNGKLENRSREIYMEIRNSIMKKFHANPDTQIELKDLSEILVGELDAKKEVMEFLDYWGLINYHPLPEADIDNSVGDVEEAAKVKSLIQKLYEFDVDQLFSPAVPRSSIATPAVPFRVPESIVVDDSAQPEGPSVEYHCNSCAADCSRKRYHCQKQADFDLCTECFNEGKFGSDMSPSDFILMEPGDAAGASSEKWTDQETLLLLEALELFNENWSEIAEHVATKTKAQCILHFVQMPIEDTFRDCDDEDNDEKKDKNLYESDEKKEVGQSHQEKDEKMEIDQENGDSQDMKGTEDPKANNDEPGSCLMDITESVDNNNNKSKDINQENGVNIAVKALREAFDAVGSLSSPDEKLCFADAGNPVMAMAAFLTRLVEPNIVAASARTSLKSLSGGGTGLLLSARHSFVLEDPTDGTKTPDDTDRDVQEVVEQEVLKENIGSCNKQEEEKESTKVTENEDERETEKELLSDETKEDTVTAEVKKECTKVTENEDKREKQLVSDKTKEDTVTAEVNVSKIGSNIDTRRKGVSKKDNDLVTEKPVIVEETNKQIDKVENTSNSEKETEETNKQTDKVEDTSNLKKEDEETNKQTDKVEDTMNSKKETEDSGDGGLLLGLVDSQSTEIPKDEEMVEKTEPTLSILAENTPNSGVLGGTEAKDSQIANKDLPDTKDDPHMHKLTHAAVTAITAAAVKAKFLADQEEDHIRQLATSLVEKQLHKLETKLTFFTEMDGLVSRAREQLERSKQRLYQERAQIIAARLGMSGAASSRPMPHMLQRPPNPMSMTPQRPPLSRPMMGPTPIPNPAGPTTVAGNSSPISNNQAMK</sequence>
<dbReference type="PANTHER" id="PTHR12802">
    <property type="entry name" value="SWI/SNF COMPLEX-RELATED"/>
    <property type="match status" value="1"/>
</dbReference>
<keyword evidence="7" id="KW-0804">Transcription</keyword>
<dbReference type="SMART" id="SM00717">
    <property type="entry name" value="SANT"/>
    <property type="match status" value="1"/>
</dbReference>
<gene>
    <name evidence="15" type="ORF">SSX86_029995</name>
</gene>
<dbReference type="EMBL" id="JBCNJP010000027">
    <property type="protein sequence ID" value="KAK9053362.1"/>
    <property type="molecule type" value="Genomic_DNA"/>
</dbReference>
<dbReference type="InterPro" id="IPR001005">
    <property type="entry name" value="SANT/Myb"/>
</dbReference>
<organism evidence="15 16">
    <name type="scientific">Deinandra increscens subsp. villosa</name>
    <dbReference type="NCBI Taxonomy" id="3103831"/>
    <lineage>
        <taxon>Eukaryota</taxon>
        <taxon>Viridiplantae</taxon>
        <taxon>Streptophyta</taxon>
        <taxon>Embryophyta</taxon>
        <taxon>Tracheophyta</taxon>
        <taxon>Spermatophyta</taxon>
        <taxon>Magnoliopsida</taxon>
        <taxon>eudicotyledons</taxon>
        <taxon>Gunneridae</taxon>
        <taxon>Pentapetalae</taxon>
        <taxon>asterids</taxon>
        <taxon>campanulids</taxon>
        <taxon>Asterales</taxon>
        <taxon>Asteraceae</taxon>
        <taxon>Asteroideae</taxon>
        <taxon>Heliantheae alliance</taxon>
        <taxon>Madieae</taxon>
        <taxon>Madiinae</taxon>
        <taxon>Deinandra</taxon>
    </lineage>
</organism>
<dbReference type="InterPro" id="IPR036388">
    <property type="entry name" value="WH-like_DNA-bd_sf"/>
</dbReference>
<dbReference type="Proteomes" id="UP001408789">
    <property type="component" value="Unassembled WGS sequence"/>
</dbReference>
<dbReference type="GO" id="GO:0005634">
    <property type="term" value="C:nucleus"/>
    <property type="evidence" value="ECO:0007669"/>
    <property type="project" value="UniProtKB-ARBA"/>
</dbReference>
<evidence type="ECO:0000256" key="10">
    <source>
        <dbReference type="SAM" id="MobiDB-lite"/>
    </source>
</evidence>
<dbReference type="SUPFAM" id="SSF46689">
    <property type="entry name" value="Homeodomain-like"/>
    <property type="match status" value="2"/>
</dbReference>
<evidence type="ECO:0000256" key="6">
    <source>
        <dbReference type="ARBA" id="ARBA00023125"/>
    </source>
</evidence>
<dbReference type="InterPro" id="IPR007526">
    <property type="entry name" value="SWIRM"/>
</dbReference>
<keyword evidence="8" id="KW-0539">Nucleus</keyword>
<dbReference type="InterPro" id="IPR000433">
    <property type="entry name" value="Znf_ZZ"/>
</dbReference>
<reference evidence="15 16" key="1">
    <citation type="submission" date="2024-04" db="EMBL/GenBank/DDBJ databases">
        <title>The reference genome of an endangered Asteraceae, Deinandra increscens subsp. villosa, native to the Central Coast of California.</title>
        <authorList>
            <person name="Guilliams M."/>
            <person name="Hasenstab-Lehman K."/>
            <person name="Meyer R."/>
            <person name="Mcevoy S."/>
        </authorList>
    </citation>
    <scope>NUCLEOTIDE SEQUENCE [LARGE SCALE GENOMIC DNA]</scope>
    <source>
        <tissue evidence="15">Leaf</tissue>
    </source>
</reference>
<dbReference type="FunFam" id="1.10.10.60:FF:000014">
    <property type="entry name" value="SWI/SNF complex subunit SMARCC2 isoform C"/>
    <property type="match status" value="1"/>
</dbReference>
<feature type="region of interest" description="Disordered" evidence="10">
    <location>
        <begin position="1"/>
        <end position="74"/>
    </location>
</feature>
<evidence type="ECO:0000259" key="12">
    <source>
        <dbReference type="PROSITE" id="PS50135"/>
    </source>
</evidence>
<evidence type="ECO:0000313" key="16">
    <source>
        <dbReference type="Proteomes" id="UP001408789"/>
    </source>
</evidence>
<proteinExistence type="predicted"/>
<evidence type="ECO:0000259" key="11">
    <source>
        <dbReference type="PROSITE" id="PS50090"/>
    </source>
</evidence>
<feature type="compositionally biased region" description="Basic and acidic residues" evidence="10">
    <location>
        <begin position="458"/>
        <end position="470"/>
    </location>
</feature>
<dbReference type="PROSITE" id="PS01357">
    <property type="entry name" value="ZF_ZZ_1"/>
    <property type="match status" value="1"/>
</dbReference>
<evidence type="ECO:0008006" key="17">
    <source>
        <dbReference type="Google" id="ProtNLM"/>
    </source>
</evidence>
<evidence type="ECO:0000256" key="4">
    <source>
        <dbReference type="ARBA" id="ARBA00022833"/>
    </source>
</evidence>
<feature type="domain" description="SWIRM" evidence="13">
    <location>
        <begin position="144"/>
        <end position="241"/>
    </location>
</feature>
<evidence type="ECO:0000256" key="1">
    <source>
        <dbReference type="ARBA" id="ARBA00022473"/>
    </source>
</evidence>
<evidence type="ECO:0000256" key="5">
    <source>
        <dbReference type="ARBA" id="ARBA00023015"/>
    </source>
</evidence>
<feature type="compositionally biased region" description="Basic and acidic residues" evidence="10">
    <location>
        <begin position="612"/>
        <end position="676"/>
    </location>
</feature>
<keyword evidence="2" id="KW-0479">Metal-binding</keyword>
<feature type="compositionally biased region" description="Basic residues" evidence="10">
    <location>
        <begin position="25"/>
        <end position="36"/>
    </location>
</feature>
<keyword evidence="3 9" id="KW-0863">Zinc-finger</keyword>
<dbReference type="Gene3D" id="1.10.10.60">
    <property type="entry name" value="Homeodomain-like"/>
    <property type="match status" value="1"/>
</dbReference>
<dbReference type="PROSITE" id="PS50934">
    <property type="entry name" value="SWIRM"/>
    <property type="match status" value="1"/>
</dbReference>
<keyword evidence="16" id="KW-1185">Reference proteome</keyword>
<evidence type="ECO:0000256" key="9">
    <source>
        <dbReference type="PROSITE-ProRule" id="PRU00228"/>
    </source>
</evidence>
<feature type="compositionally biased region" description="Pro residues" evidence="10">
    <location>
        <begin position="954"/>
        <end position="972"/>
    </location>
</feature>
<dbReference type="CDD" id="cd02336">
    <property type="entry name" value="ZZ_RSC8"/>
    <property type="match status" value="1"/>
</dbReference>
<keyword evidence="4" id="KW-0862">Zinc</keyword>
<feature type="compositionally biased region" description="Basic and acidic residues" evidence="10">
    <location>
        <begin position="421"/>
        <end position="450"/>
    </location>
</feature>
<dbReference type="Pfam" id="PF00249">
    <property type="entry name" value="Myb_DNA-binding"/>
    <property type="match status" value="1"/>
</dbReference>
<keyword evidence="5" id="KW-0805">Transcription regulation</keyword>
<accession>A0AAP0CGR0</accession>
<feature type="compositionally biased region" description="Polar residues" evidence="10">
    <location>
        <begin position="679"/>
        <end position="690"/>
    </location>
</feature>
<feature type="compositionally biased region" description="Polar residues" evidence="10">
    <location>
        <begin position="977"/>
        <end position="991"/>
    </location>
</feature>
<feature type="domain" description="Myb-like" evidence="11">
    <location>
        <begin position="357"/>
        <end position="407"/>
    </location>
</feature>
<dbReference type="Gene3D" id="3.30.60.90">
    <property type="match status" value="1"/>
</dbReference>
<evidence type="ECO:0000259" key="14">
    <source>
        <dbReference type="PROSITE" id="PS51293"/>
    </source>
</evidence>
<feature type="domain" description="ZZ-type" evidence="12">
    <location>
        <begin position="303"/>
        <end position="357"/>
    </location>
</feature>
<evidence type="ECO:0000256" key="2">
    <source>
        <dbReference type="ARBA" id="ARBA00022723"/>
    </source>
</evidence>
<evidence type="ECO:0000256" key="8">
    <source>
        <dbReference type="ARBA" id="ARBA00023242"/>
    </source>
</evidence>
<dbReference type="Pfam" id="PF00569">
    <property type="entry name" value="ZZ"/>
    <property type="match status" value="1"/>
</dbReference>
<feature type="domain" description="SANT" evidence="14">
    <location>
        <begin position="360"/>
        <end position="411"/>
    </location>
</feature>
<protein>
    <recommendedName>
        <fullName evidence="17">SWI/SNF complex subunit SWI3D</fullName>
    </recommendedName>
</protein>
<name>A0AAP0CGR0_9ASTR</name>
<dbReference type="PROSITE" id="PS50090">
    <property type="entry name" value="MYB_LIKE"/>
    <property type="match status" value="1"/>
</dbReference>